<evidence type="ECO:0008006" key="4">
    <source>
        <dbReference type="Google" id="ProtNLM"/>
    </source>
</evidence>
<sequence length="395" mass="43903">MNISLSECPEPFQEERNYPRTGGYIPGRYCGASPINKDVICCLPCPIQQWVFPDNYITELRIVDWIGLASLCLCIFLLLSYAVLPPEKSHRHYLTVGLVMAITLVQISFVIPLATDPELCTNDITPRDQYDSLSCAWSGALVLAGAIGIAVWATLRSLWLHLSIVWDVEPGKVFTYSAISAGVFVPAAIVTACLSVTGVSFRMGQVCFPNQRHTYTTWWGWLLTFAGLAFLLQVGTVVYALFVYVRFVKRQKRGGKGSGGYTGRSSADFKELDGDRAASALRQATWRKVRQLFLMQWRGIAITMWIIIQTAYFVATFWGQDVKFGNFESNAQDIAAARKWSICLILNGGDKRQCLKLAEGLMISREQVLGSLAFAALTGLTAFLLLARPSMFSAW</sequence>
<feature type="transmembrane region" description="Helical" evidence="1">
    <location>
        <begin position="368"/>
        <end position="387"/>
    </location>
</feature>
<protein>
    <recommendedName>
        <fullName evidence="4">G-protein coupled receptors family 2 profile 2 domain-containing protein</fullName>
    </recommendedName>
</protein>
<proteinExistence type="predicted"/>
<keyword evidence="3" id="KW-1185">Reference proteome</keyword>
<keyword evidence="1" id="KW-0812">Transmembrane</keyword>
<gene>
    <name evidence="2" type="ORF">M501DRAFT_926249</name>
</gene>
<dbReference type="Proteomes" id="UP000799429">
    <property type="component" value="Unassembled WGS sequence"/>
</dbReference>
<comment type="caution">
    <text evidence="2">The sequence shown here is derived from an EMBL/GenBank/DDBJ whole genome shotgun (WGS) entry which is preliminary data.</text>
</comment>
<name>A0A9P4SIE4_9PEZI</name>
<feature type="transmembrane region" description="Helical" evidence="1">
    <location>
        <begin position="135"/>
        <end position="155"/>
    </location>
</feature>
<dbReference type="OrthoDB" id="26203at2759"/>
<organism evidence="2 3">
    <name type="scientific">Patellaria atrata CBS 101060</name>
    <dbReference type="NCBI Taxonomy" id="1346257"/>
    <lineage>
        <taxon>Eukaryota</taxon>
        <taxon>Fungi</taxon>
        <taxon>Dikarya</taxon>
        <taxon>Ascomycota</taxon>
        <taxon>Pezizomycotina</taxon>
        <taxon>Dothideomycetes</taxon>
        <taxon>Dothideomycetes incertae sedis</taxon>
        <taxon>Patellariales</taxon>
        <taxon>Patellariaceae</taxon>
        <taxon>Patellaria</taxon>
    </lineage>
</organism>
<feature type="transmembrane region" description="Helical" evidence="1">
    <location>
        <begin position="62"/>
        <end position="84"/>
    </location>
</feature>
<dbReference type="Gene3D" id="1.20.1070.10">
    <property type="entry name" value="Rhodopsin 7-helix transmembrane proteins"/>
    <property type="match status" value="1"/>
</dbReference>
<evidence type="ECO:0000256" key="1">
    <source>
        <dbReference type="SAM" id="Phobius"/>
    </source>
</evidence>
<evidence type="ECO:0000313" key="2">
    <source>
        <dbReference type="EMBL" id="KAF2843100.1"/>
    </source>
</evidence>
<keyword evidence="1" id="KW-1133">Transmembrane helix</keyword>
<dbReference type="PANTHER" id="PTHR42058:SF1">
    <property type="entry name" value="G-PROTEIN COUPLED RECEPTORS FAMILY 2 PROFILE 2 DOMAIN-CONTAINING PROTEIN"/>
    <property type="match status" value="1"/>
</dbReference>
<reference evidence="2" key="1">
    <citation type="journal article" date="2020" name="Stud. Mycol.">
        <title>101 Dothideomycetes genomes: a test case for predicting lifestyles and emergence of pathogens.</title>
        <authorList>
            <person name="Haridas S."/>
            <person name="Albert R."/>
            <person name="Binder M."/>
            <person name="Bloem J."/>
            <person name="Labutti K."/>
            <person name="Salamov A."/>
            <person name="Andreopoulos B."/>
            <person name="Baker S."/>
            <person name="Barry K."/>
            <person name="Bills G."/>
            <person name="Bluhm B."/>
            <person name="Cannon C."/>
            <person name="Castanera R."/>
            <person name="Culley D."/>
            <person name="Daum C."/>
            <person name="Ezra D."/>
            <person name="Gonzalez J."/>
            <person name="Henrissat B."/>
            <person name="Kuo A."/>
            <person name="Liang C."/>
            <person name="Lipzen A."/>
            <person name="Lutzoni F."/>
            <person name="Magnuson J."/>
            <person name="Mondo S."/>
            <person name="Nolan M."/>
            <person name="Ohm R."/>
            <person name="Pangilinan J."/>
            <person name="Park H.-J."/>
            <person name="Ramirez L."/>
            <person name="Alfaro M."/>
            <person name="Sun H."/>
            <person name="Tritt A."/>
            <person name="Yoshinaga Y."/>
            <person name="Zwiers L.-H."/>
            <person name="Turgeon B."/>
            <person name="Goodwin S."/>
            <person name="Spatafora J."/>
            <person name="Crous P."/>
            <person name="Grigoriev I."/>
        </authorList>
    </citation>
    <scope>NUCLEOTIDE SEQUENCE</scope>
    <source>
        <strain evidence="2">CBS 101060</strain>
    </source>
</reference>
<feature type="transmembrane region" description="Helical" evidence="1">
    <location>
        <begin position="218"/>
        <end position="245"/>
    </location>
</feature>
<dbReference type="EMBL" id="MU006089">
    <property type="protein sequence ID" value="KAF2843100.1"/>
    <property type="molecule type" value="Genomic_DNA"/>
</dbReference>
<dbReference type="PANTHER" id="PTHR42058">
    <property type="entry name" value="G_PROTEIN_RECEP_F2_4 DOMAIN-CONTAINING PROTEIN"/>
    <property type="match status" value="1"/>
</dbReference>
<feature type="transmembrane region" description="Helical" evidence="1">
    <location>
        <begin position="96"/>
        <end position="115"/>
    </location>
</feature>
<evidence type="ECO:0000313" key="3">
    <source>
        <dbReference type="Proteomes" id="UP000799429"/>
    </source>
</evidence>
<feature type="transmembrane region" description="Helical" evidence="1">
    <location>
        <begin position="297"/>
        <end position="318"/>
    </location>
</feature>
<dbReference type="InterPro" id="IPR053247">
    <property type="entry name" value="GPCR_GPR1/git3-like"/>
</dbReference>
<accession>A0A9P4SIE4</accession>
<feature type="transmembrane region" description="Helical" evidence="1">
    <location>
        <begin position="176"/>
        <end position="198"/>
    </location>
</feature>
<feature type="non-terminal residue" evidence="2">
    <location>
        <position position="395"/>
    </location>
</feature>
<keyword evidence="1" id="KW-0472">Membrane</keyword>
<dbReference type="AlphaFoldDB" id="A0A9P4SIE4"/>